<feature type="compositionally biased region" description="Low complexity" evidence="1">
    <location>
        <begin position="25"/>
        <end position="42"/>
    </location>
</feature>
<reference evidence="3" key="1">
    <citation type="submission" date="2017-02" db="UniProtKB">
        <authorList>
            <consortium name="WormBaseParasite"/>
        </authorList>
    </citation>
    <scope>IDENTIFICATION</scope>
</reference>
<feature type="region of interest" description="Disordered" evidence="1">
    <location>
        <begin position="1"/>
        <end position="80"/>
    </location>
</feature>
<evidence type="ECO:0000313" key="3">
    <source>
        <dbReference type="WBParaSite" id="ALUE_0001933101-mRNA-1"/>
    </source>
</evidence>
<organism evidence="2 3">
    <name type="scientific">Ascaris lumbricoides</name>
    <name type="common">Giant roundworm</name>
    <dbReference type="NCBI Taxonomy" id="6252"/>
    <lineage>
        <taxon>Eukaryota</taxon>
        <taxon>Metazoa</taxon>
        <taxon>Ecdysozoa</taxon>
        <taxon>Nematoda</taxon>
        <taxon>Chromadorea</taxon>
        <taxon>Rhabditida</taxon>
        <taxon>Spirurina</taxon>
        <taxon>Ascaridomorpha</taxon>
        <taxon>Ascaridoidea</taxon>
        <taxon>Ascarididae</taxon>
        <taxon>Ascaris</taxon>
    </lineage>
</organism>
<dbReference type="WBParaSite" id="ALUE_0001933101-mRNA-1">
    <property type="protein sequence ID" value="ALUE_0001933101-mRNA-1"/>
    <property type="gene ID" value="ALUE_0001933101"/>
</dbReference>
<dbReference type="Proteomes" id="UP000036681">
    <property type="component" value="Unplaced"/>
</dbReference>
<evidence type="ECO:0000313" key="2">
    <source>
        <dbReference type="Proteomes" id="UP000036681"/>
    </source>
</evidence>
<feature type="compositionally biased region" description="Polar residues" evidence="1">
    <location>
        <begin position="1"/>
        <end position="10"/>
    </location>
</feature>
<accession>A0A0M3IKQ4</accession>
<protein>
    <submittedName>
        <fullName evidence="3">Uncharacterized protein</fullName>
    </submittedName>
</protein>
<keyword evidence="2" id="KW-1185">Reference proteome</keyword>
<dbReference type="AlphaFoldDB" id="A0A0M3IKQ4"/>
<name>A0A0M3IKQ4_ASCLU</name>
<feature type="compositionally biased region" description="Basic and acidic residues" evidence="1">
    <location>
        <begin position="67"/>
        <end position="80"/>
    </location>
</feature>
<proteinExistence type="predicted"/>
<evidence type="ECO:0000256" key="1">
    <source>
        <dbReference type="SAM" id="MobiDB-lite"/>
    </source>
</evidence>
<sequence length="80" mass="8435">MSSSTKTQVGKTKALEEKVSAHDVTSPSTATDATTSPKTTQSCNGSPIEIRSLFNNSSSTKVMVESPSEKSKRSEATIGR</sequence>